<name>A0ABU9UAY6_9SPIR</name>
<dbReference type="Pfam" id="PF10135">
    <property type="entry name" value="Rod-binding"/>
    <property type="match status" value="1"/>
</dbReference>
<dbReference type="EMBL" id="JBCHKQ010000002">
    <property type="protein sequence ID" value="MEM5947824.1"/>
    <property type="molecule type" value="Genomic_DNA"/>
</dbReference>
<dbReference type="Proteomes" id="UP001466331">
    <property type="component" value="Unassembled WGS sequence"/>
</dbReference>
<reference evidence="2 3" key="1">
    <citation type="submission" date="2024-03" db="EMBL/GenBank/DDBJ databases">
        <title>Ignisphaera cupida sp. nov., a hyperthermophilic hydrolytic archaeon from a hot spring of Kamchatka, and proposal of Ignisphaeraceae fam. nov.</title>
        <authorList>
            <person name="Podosokorskaya O.A."/>
            <person name="Elcheninov A.G."/>
            <person name="Maltseva A.I."/>
            <person name="Zayulina K.S."/>
            <person name="Novikov A."/>
            <person name="Merkel A.Y."/>
        </authorList>
    </citation>
    <scope>NUCLEOTIDE SEQUENCE [LARGE SCALE GENOMIC DNA]</scope>
    <source>
        <strain evidence="2 3">38H-sp</strain>
    </source>
</reference>
<keyword evidence="3" id="KW-1185">Reference proteome</keyword>
<proteinExistence type="predicted"/>
<organism evidence="2 3">
    <name type="scientific">Rarispira pelagica</name>
    <dbReference type="NCBI Taxonomy" id="3141764"/>
    <lineage>
        <taxon>Bacteria</taxon>
        <taxon>Pseudomonadati</taxon>
        <taxon>Spirochaetota</taxon>
        <taxon>Spirochaetia</taxon>
        <taxon>Winmispirales</taxon>
        <taxon>Winmispiraceae</taxon>
        <taxon>Rarispira</taxon>
    </lineage>
</organism>
<evidence type="ECO:0000313" key="3">
    <source>
        <dbReference type="Proteomes" id="UP001466331"/>
    </source>
</evidence>
<evidence type="ECO:0000313" key="2">
    <source>
        <dbReference type="EMBL" id="MEM5947824.1"/>
    </source>
</evidence>
<feature type="domain" description="Flagellar protein FlgJ N-terminal" evidence="1">
    <location>
        <begin position="46"/>
        <end position="93"/>
    </location>
</feature>
<sequence>MIQLTDLYKITDTNIPNLNPKEADKARLKEATQEFEAIFIKKMLDQMRKTVHRSNLIERNMAEDVFEDMLYDEYARKMAKTSSLGLADMLYKQLSRI</sequence>
<gene>
    <name evidence="2" type="ORF">WKV44_04625</name>
</gene>
<comment type="caution">
    <text evidence="2">The sequence shown here is derived from an EMBL/GenBank/DDBJ whole genome shotgun (WGS) entry which is preliminary data.</text>
</comment>
<dbReference type="InterPro" id="IPR019301">
    <property type="entry name" value="Flagellar_prot_FlgJ_N"/>
</dbReference>
<evidence type="ECO:0000259" key="1">
    <source>
        <dbReference type="Pfam" id="PF10135"/>
    </source>
</evidence>
<dbReference type="RefSeq" id="WP_420069274.1">
    <property type="nucleotide sequence ID" value="NZ_JBCHKQ010000002.1"/>
</dbReference>
<protein>
    <submittedName>
        <fullName evidence="2">Rod-binding protein</fullName>
    </submittedName>
</protein>
<accession>A0ABU9UAY6</accession>